<keyword evidence="4 6" id="KW-1133">Transmembrane helix</keyword>
<gene>
    <name evidence="8" type="ORF">ACFFN0_05825</name>
</gene>
<dbReference type="Pfam" id="PF00482">
    <property type="entry name" value="T2SSF"/>
    <property type="match status" value="1"/>
</dbReference>
<evidence type="ECO:0000256" key="1">
    <source>
        <dbReference type="ARBA" id="ARBA00004651"/>
    </source>
</evidence>
<keyword evidence="9" id="KW-1185">Reference proteome</keyword>
<keyword evidence="5 6" id="KW-0472">Membrane</keyword>
<reference evidence="8 9" key="1">
    <citation type="submission" date="2024-09" db="EMBL/GenBank/DDBJ databases">
        <authorList>
            <person name="Sun Q."/>
            <person name="Mori K."/>
        </authorList>
    </citation>
    <scope>NUCLEOTIDE SEQUENCE [LARGE SCALE GENOMIC DNA]</scope>
    <source>
        <strain evidence="8 9">JCM 12763</strain>
    </source>
</reference>
<dbReference type="PANTHER" id="PTHR35007:SF3">
    <property type="entry name" value="POSSIBLE CONSERVED ALANINE RICH MEMBRANE PROTEIN"/>
    <property type="match status" value="1"/>
</dbReference>
<evidence type="ECO:0000256" key="6">
    <source>
        <dbReference type="SAM" id="Phobius"/>
    </source>
</evidence>
<keyword evidence="3 6" id="KW-0812">Transmembrane</keyword>
<evidence type="ECO:0000256" key="5">
    <source>
        <dbReference type="ARBA" id="ARBA00023136"/>
    </source>
</evidence>
<feature type="domain" description="Type II secretion system protein GspF" evidence="7">
    <location>
        <begin position="63"/>
        <end position="183"/>
    </location>
</feature>
<evidence type="ECO:0000256" key="3">
    <source>
        <dbReference type="ARBA" id="ARBA00022692"/>
    </source>
</evidence>
<accession>A0ABV5V177</accession>
<evidence type="ECO:0000256" key="4">
    <source>
        <dbReference type="ARBA" id="ARBA00022989"/>
    </source>
</evidence>
<dbReference type="Proteomes" id="UP001589613">
    <property type="component" value="Unassembled WGS sequence"/>
</dbReference>
<keyword evidence="2" id="KW-1003">Cell membrane</keyword>
<evidence type="ECO:0000313" key="9">
    <source>
        <dbReference type="Proteomes" id="UP001589613"/>
    </source>
</evidence>
<evidence type="ECO:0000259" key="7">
    <source>
        <dbReference type="Pfam" id="PF00482"/>
    </source>
</evidence>
<dbReference type="InterPro" id="IPR018076">
    <property type="entry name" value="T2SS_GspF_dom"/>
</dbReference>
<organism evidence="8 9">
    <name type="scientific">Ornithinimicrobium kibberense</name>
    <dbReference type="NCBI Taxonomy" id="282060"/>
    <lineage>
        <taxon>Bacteria</taxon>
        <taxon>Bacillati</taxon>
        <taxon>Actinomycetota</taxon>
        <taxon>Actinomycetes</taxon>
        <taxon>Micrococcales</taxon>
        <taxon>Ornithinimicrobiaceae</taxon>
        <taxon>Ornithinimicrobium</taxon>
    </lineage>
</organism>
<evidence type="ECO:0000313" key="8">
    <source>
        <dbReference type="EMBL" id="MFB9731555.1"/>
    </source>
</evidence>
<evidence type="ECO:0000256" key="2">
    <source>
        <dbReference type="ARBA" id="ARBA00022475"/>
    </source>
</evidence>
<sequence length="196" mass="19979">MSGAWAWAPAFLAAVAVLCWPARSPWLPGRATGLRPVRGRGAPGATGPGRPGARSPVLVAEALELMALALRGGGSVTVAVRTVAGVLPGPLGEDLGVVAAALHGGEDPDRAWSAAHGCWRVGARALRLAQAAGVPPGQALVDAAADLRREAVADVEVRAARLGVRLVLPLGLAYLPAFVLITVVPVVLALTRDLTW</sequence>
<dbReference type="PANTHER" id="PTHR35007">
    <property type="entry name" value="INTEGRAL MEMBRANE PROTEIN-RELATED"/>
    <property type="match status" value="1"/>
</dbReference>
<feature type="transmembrane region" description="Helical" evidence="6">
    <location>
        <begin position="166"/>
        <end position="190"/>
    </location>
</feature>
<dbReference type="RefSeq" id="WP_075958082.1">
    <property type="nucleotide sequence ID" value="NZ_JBHMAX010000012.1"/>
</dbReference>
<protein>
    <submittedName>
        <fullName evidence="8">Type II secretion system F family protein</fullName>
    </submittedName>
</protein>
<comment type="subcellular location">
    <subcellularLocation>
        <location evidence="1">Cell membrane</location>
        <topology evidence="1">Multi-pass membrane protein</topology>
    </subcellularLocation>
</comment>
<proteinExistence type="predicted"/>
<comment type="caution">
    <text evidence="8">The sequence shown here is derived from an EMBL/GenBank/DDBJ whole genome shotgun (WGS) entry which is preliminary data.</text>
</comment>
<dbReference type="EMBL" id="JBHMAX010000012">
    <property type="protein sequence ID" value="MFB9731555.1"/>
    <property type="molecule type" value="Genomic_DNA"/>
</dbReference>
<name>A0ABV5V177_9MICO</name>